<accession>A0A9N9NZW8</accession>
<dbReference type="OrthoDB" id="2425836at2759"/>
<gene>
    <name evidence="1" type="ORF">CPELLU_LOCUS16284</name>
</gene>
<sequence>MASFSSDSTNLQEITVFKNLTERPPKEVWDYIQKVAPKDRGHYSAQYKKCGKSWARGKPKNLEDHLATECTKVDFEVKQKFLRIVVTRNYTKESDVEKDTEEDFPIFKKARTIESRELNNQIQSLVKTCWSTAWDCLISILRLQPFPKDVANSIGSRGFFNDVECLSQLIYSAKKAITAVESKSTTLADVYIKLVQLASAIHCIPLETDYIEFRKICIQIYNRRWDEFDFEIFKLGYFFHPKYHDAGLQIGGFRVIAKAAINIWKSLGGGDKSVEVLLSQMKDYYDCDDRPNYLSRMALKILAITPHNARCERIFSVLRWFYGQQRHRLNITKLEDMAKIHTYYISNIDTELTHAAPNIELDELRKKVLDATLSMGLKDELEEEDNYTIDEIEEELFILEESPSDDISVESELLIIGNTMDLNSSNFKIQPLALDNYSSKPIGDKIEEDHGNVEFGVDALVNSFDI</sequence>
<dbReference type="EMBL" id="CAJVQA010023622">
    <property type="protein sequence ID" value="CAG8779119.1"/>
    <property type="molecule type" value="Genomic_DNA"/>
</dbReference>
<name>A0A9N9NZW8_9GLOM</name>
<evidence type="ECO:0000313" key="1">
    <source>
        <dbReference type="EMBL" id="CAG8779119.1"/>
    </source>
</evidence>
<dbReference type="AlphaFoldDB" id="A0A9N9NZW8"/>
<organism evidence="1 2">
    <name type="scientific">Cetraspora pellucida</name>
    <dbReference type="NCBI Taxonomy" id="1433469"/>
    <lineage>
        <taxon>Eukaryota</taxon>
        <taxon>Fungi</taxon>
        <taxon>Fungi incertae sedis</taxon>
        <taxon>Mucoromycota</taxon>
        <taxon>Glomeromycotina</taxon>
        <taxon>Glomeromycetes</taxon>
        <taxon>Diversisporales</taxon>
        <taxon>Gigasporaceae</taxon>
        <taxon>Cetraspora</taxon>
    </lineage>
</organism>
<comment type="caution">
    <text evidence="1">The sequence shown here is derived from an EMBL/GenBank/DDBJ whole genome shotgun (WGS) entry which is preliminary data.</text>
</comment>
<dbReference type="InterPro" id="IPR012337">
    <property type="entry name" value="RNaseH-like_sf"/>
</dbReference>
<evidence type="ECO:0000313" key="2">
    <source>
        <dbReference type="Proteomes" id="UP000789759"/>
    </source>
</evidence>
<keyword evidence="2" id="KW-1185">Reference proteome</keyword>
<dbReference type="SUPFAM" id="SSF53098">
    <property type="entry name" value="Ribonuclease H-like"/>
    <property type="match status" value="1"/>
</dbReference>
<reference evidence="1" key="1">
    <citation type="submission" date="2021-06" db="EMBL/GenBank/DDBJ databases">
        <authorList>
            <person name="Kallberg Y."/>
            <person name="Tangrot J."/>
            <person name="Rosling A."/>
        </authorList>
    </citation>
    <scope>NUCLEOTIDE SEQUENCE</scope>
    <source>
        <strain evidence="1">FL966</strain>
    </source>
</reference>
<dbReference type="Proteomes" id="UP000789759">
    <property type="component" value="Unassembled WGS sequence"/>
</dbReference>
<protein>
    <submittedName>
        <fullName evidence="1">21712_t:CDS:1</fullName>
    </submittedName>
</protein>
<proteinExistence type="predicted"/>